<evidence type="ECO:0000313" key="2">
    <source>
        <dbReference type="Proteomes" id="UP001295444"/>
    </source>
</evidence>
<reference evidence="1" key="1">
    <citation type="submission" date="2022-03" db="EMBL/GenBank/DDBJ databases">
        <authorList>
            <person name="Alioto T."/>
            <person name="Alioto T."/>
            <person name="Gomez Garrido J."/>
        </authorList>
    </citation>
    <scope>NUCLEOTIDE SEQUENCE</scope>
</reference>
<dbReference type="SUPFAM" id="SSF56219">
    <property type="entry name" value="DNase I-like"/>
    <property type="match status" value="1"/>
</dbReference>
<dbReference type="InterPro" id="IPR036691">
    <property type="entry name" value="Endo/exonu/phosph_ase_sf"/>
</dbReference>
<dbReference type="Proteomes" id="UP001295444">
    <property type="component" value="Chromosome 06"/>
</dbReference>
<feature type="non-terminal residue" evidence="1">
    <location>
        <position position="72"/>
    </location>
</feature>
<dbReference type="Gene3D" id="3.60.10.10">
    <property type="entry name" value="Endonuclease/exonuclease/phosphatase"/>
    <property type="match status" value="1"/>
</dbReference>
<dbReference type="AlphaFoldDB" id="A0AAD1SFW8"/>
<keyword evidence="2" id="KW-1185">Reference proteome</keyword>
<dbReference type="EMBL" id="OW240917">
    <property type="protein sequence ID" value="CAH2299482.1"/>
    <property type="molecule type" value="Genomic_DNA"/>
</dbReference>
<gene>
    <name evidence="1" type="ORF">PECUL_23A024951</name>
</gene>
<sequence>MGSTALPRGTRRASIASMGRKMFRLLALHNLYDSWRVFHPNERDYSFHSKAHNTYTRIDTFYVDQPILAQVA</sequence>
<name>A0AAD1SFW8_PELCU</name>
<evidence type="ECO:0000313" key="1">
    <source>
        <dbReference type="EMBL" id="CAH2299482.1"/>
    </source>
</evidence>
<organism evidence="1 2">
    <name type="scientific">Pelobates cultripes</name>
    <name type="common">Western spadefoot toad</name>
    <dbReference type="NCBI Taxonomy" id="61616"/>
    <lineage>
        <taxon>Eukaryota</taxon>
        <taxon>Metazoa</taxon>
        <taxon>Chordata</taxon>
        <taxon>Craniata</taxon>
        <taxon>Vertebrata</taxon>
        <taxon>Euteleostomi</taxon>
        <taxon>Amphibia</taxon>
        <taxon>Batrachia</taxon>
        <taxon>Anura</taxon>
        <taxon>Pelobatoidea</taxon>
        <taxon>Pelobatidae</taxon>
        <taxon>Pelobates</taxon>
    </lineage>
</organism>
<accession>A0AAD1SFW8</accession>
<proteinExistence type="predicted"/>
<protein>
    <submittedName>
        <fullName evidence="1">Uncharacterized protein</fullName>
    </submittedName>
</protein>